<dbReference type="PROSITE" id="PS00198">
    <property type="entry name" value="4FE4S_FER_1"/>
    <property type="match status" value="1"/>
</dbReference>
<dbReference type="Proteomes" id="UP000186309">
    <property type="component" value="Chromosome"/>
</dbReference>
<dbReference type="PANTHER" id="PTHR24960:SF84">
    <property type="entry name" value="HYDROGENASE SUBUNIT"/>
    <property type="match status" value="1"/>
</dbReference>
<keyword evidence="1" id="KW-0004">4Fe-4S</keyword>
<name>A0A1U7CNP0_9BACT</name>
<evidence type="ECO:0000256" key="4">
    <source>
        <dbReference type="ARBA" id="ARBA00023004"/>
    </source>
</evidence>
<proteinExistence type="predicted"/>
<keyword evidence="3" id="KW-0677">Repeat</keyword>
<dbReference type="KEGG" id="pbor:BSF38_02028"/>
<keyword evidence="8" id="KW-0560">Oxidoreductase</keyword>
<dbReference type="PROSITE" id="PS51839">
    <property type="entry name" value="4FE4S_HC3"/>
    <property type="match status" value="1"/>
</dbReference>
<dbReference type="Gene3D" id="3.30.70.20">
    <property type="match status" value="1"/>
</dbReference>
<dbReference type="FunFam" id="3.30.70.20:FF:000035">
    <property type="entry name" value="Iron hydrogenase 1"/>
    <property type="match status" value="1"/>
</dbReference>
<dbReference type="SMART" id="SM00929">
    <property type="entry name" value="NADH-G_4Fe-4S_3"/>
    <property type="match status" value="1"/>
</dbReference>
<dbReference type="Gene3D" id="3.10.20.740">
    <property type="match status" value="1"/>
</dbReference>
<evidence type="ECO:0000256" key="2">
    <source>
        <dbReference type="ARBA" id="ARBA00022723"/>
    </source>
</evidence>
<keyword evidence="4" id="KW-0408">Iron</keyword>
<dbReference type="PANTHER" id="PTHR24960">
    <property type="entry name" value="PHOTOSYSTEM I IRON-SULFUR CENTER-RELATED"/>
    <property type="match status" value="1"/>
</dbReference>
<gene>
    <name evidence="8" type="ORF">BSF38_02028</name>
</gene>
<dbReference type="GO" id="GO:0046872">
    <property type="term" value="F:metal ion binding"/>
    <property type="evidence" value="ECO:0007669"/>
    <property type="project" value="UniProtKB-KW"/>
</dbReference>
<dbReference type="InterPro" id="IPR017900">
    <property type="entry name" value="4Fe4S_Fe_S_CS"/>
</dbReference>
<evidence type="ECO:0000259" key="6">
    <source>
        <dbReference type="PROSITE" id="PS51379"/>
    </source>
</evidence>
<reference evidence="9" key="1">
    <citation type="submission" date="2016-12" db="EMBL/GenBank/DDBJ databases">
        <title>Comparative genomics of four Isosphaeraceae planctomycetes: a common pool of plasmids and glycoside hydrolase genes.</title>
        <authorList>
            <person name="Ivanova A."/>
        </authorList>
    </citation>
    <scope>NUCLEOTIDE SEQUENCE [LARGE SCALE GENOMIC DNA]</scope>
    <source>
        <strain evidence="9">PX4</strain>
    </source>
</reference>
<protein>
    <submittedName>
        <fullName evidence="8">Formate dehydrogenase</fullName>
        <ecNumber evidence="8">1.17.1.9</ecNumber>
    </submittedName>
</protein>
<keyword evidence="2" id="KW-0479">Metal-binding</keyword>
<dbReference type="EC" id="1.17.1.9" evidence="8"/>
<evidence type="ECO:0000259" key="7">
    <source>
        <dbReference type="PROSITE" id="PS51839"/>
    </source>
</evidence>
<dbReference type="GO" id="GO:0008863">
    <property type="term" value="F:formate dehydrogenase (NAD+) activity"/>
    <property type="evidence" value="ECO:0007669"/>
    <property type="project" value="UniProtKB-EC"/>
</dbReference>
<dbReference type="EMBL" id="CP019082">
    <property type="protein sequence ID" value="APW60555.1"/>
    <property type="molecule type" value="Genomic_DNA"/>
</dbReference>
<keyword evidence="5" id="KW-0411">Iron-sulfur</keyword>
<dbReference type="InterPro" id="IPR017896">
    <property type="entry name" value="4Fe4S_Fe-S-bd"/>
</dbReference>
<dbReference type="STRING" id="1387353.BSF38_02028"/>
<dbReference type="SUPFAM" id="SSF54862">
    <property type="entry name" value="4Fe-4S ferredoxins"/>
    <property type="match status" value="1"/>
</dbReference>
<feature type="domain" description="4Fe-4S ferredoxin-type" evidence="6">
    <location>
        <begin position="112"/>
        <end position="141"/>
    </location>
</feature>
<evidence type="ECO:0000313" key="8">
    <source>
        <dbReference type="EMBL" id="APW60555.1"/>
    </source>
</evidence>
<dbReference type="GO" id="GO:0051539">
    <property type="term" value="F:4 iron, 4 sulfur cluster binding"/>
    <property type="evidence" value="ECO:0007669"/>
    <property type="project" value="UniProtKB-KW"/>
</dbReference>
<evidence type="ECO:0000256" key="1">
    <source>
        <dbReference type="ARBA" id="ARBA00022485"/>
    </source>
</evidence>
<dbReference type="Pfam" id="PF00037">
    <property type="entry name" value="Fer4"/>
    <property type="match status" value="1"/>
</dbReference>
<keyword evidence="9" id="KW-1185">Reference proteome</keyword>
<dbReference type="InterPro" id="IPR050157">
    <property type="entry name" value="PSI_iron-sulfur_center"/>
</dbReference>
<organism evidence="8 9">
    <name type="scientific">Paludisphaera borealis</name>
    <dbReference type="NCBI Taxonomy" id="1387353"/>
    <lineage>
        <taxon>Bacteria</taxon>
        <taxon>Pseudomonadati</taxon>
        <taxon>Planctomycetota</taxon>
        <taxon>Planctomycetia</taxon>
        <taxon>Isosphaerales</taxon>
        <taxon>Isosphaeraceae</taxon>
        <taxon>Paludisphaera</taxon>
    </lineage>
</organism>
<dbReference type="Pfam" id="PF10588">
    <property type="entry name" value="NADH-G_4Fe-4S_3"/>
    <property type="match status" value="1"/>
</dbReference>
<evidence type="ECO:0000256" key="3">
    <source>
        <dbReference type="ARBA" id="ARBA00022737"/>
    </source>
</evidence>
<sequence>MQVRTESDRLRGYRRIVIEMMLTARNQACAVCGANGHCELQDQAAAQGVDHVRFDYFNPVCEVDLSHERFGIDHNRCILCTRWVRACAEIEGAHAWHLSGRDTLARIVIDSDRPWGESSTCTSCGKCVMACPTGALFHQGDTVGELAPAAATASLAW</sequence>
<dbReference type="InterPro" id="IPR019574">
    <property type="entry name" value="NADH_UbQ_OxRdtase_Gsu_4Fe4S-bd"/>
</dbReference>
<dbReference type="PROSITE" id="PS51379">
    <property type="entry name" value="4FE4S_FER_2"/>
    <property type="match status" value="1"/>
</dbReference>
<feature type="domain" description="4Fe-4S His(Cys)3-ligated-type" evidence="7">
    <location>
        <begin position="9"/>
        <end position="48"/>
    </location>
</feature>
<evidence type="ECO:0000313" key="9">
    <source>
        <dbReference type="Proteomes" id="UP000186309"/>
    </source>
</evidence>
<dbReference type="AlphaFoldDB" id="A0A1U7CNP0"/>
<evidence type="ECO:0000256" key="5">
    <source>
        <dbReference type="ARBA" id="ARBA00023014"/>
    </source>
</evidence>
<accession>A0A1U7CNP0</accession>